<dbReference type="Pfam" id="PF00085">
    <property type="entry name" value="Thioredoxin"/>
    <property type="match status" value="1"/>
</dbReference>
<dbReference type="InterPro" id="IPR036249">
    <property type="entry name" value="Thioredoxin-like_sf"/>
</dbReference>
<gene>
    <name evidence="3" type="primary">MPD1_2</name>
    <name evidence="3" type="ORF">CU098_013305</name>
</gene>
<evidence type="ECO:0000313" key="4">
    <source>
        <dbReference type="Proteomes" id="UP000253551"/>
    </source>
</evidence>
<sequence length="241" mass="27282">NETLPKALLFTNKPTTTPLYKALSVDFKDSILVGEVKSSEKNIVAEFGIQSFPTLLVISPEHGPVKFDGKLNHQNLKSFMQKYASPSSQEQPPLEQPKKIKQLKPVTAFENDHVFSKSCLKSSPNTICVVAITNEDDKQETVGTLNTLKEKIIPSEAFEFQLGWIHADQSQSIIQDLQLSQDSPLLFFLHPSKQLYRNYIGSWNEKNLLAWINQIGSGRVQAWPYKSELKITEKPMDHDEL</sequence>
<evidence type="ECO:0000259" key="1">
    <source>
        <dbReference type="Pfam" id="PF00085"/>
    </source>
</evidence>
<dbReference type="Proteomes" id="UP000253551">
    <property type="component" value="Unassembled WGS sequence"/>
</dbReference>
<feature type="domain" description="Thioredoxin" evidence="1">
    <location>
        <begin position="17"/>
        <end position="82"/>
    </location>
</feature>
<dbReference type="Gene3D" id="3.40.30.10">
    <property type="entry name" value="Glutaredoxin"/>
    <property type="match status" value="1"/>
</dbReference>
<accession>A0A367KRT8</accession>
<dbReference type="PANTHER" id="PTHR45184">
    <property type="entry name" value="DNAJ PROTEIN ERDJ3A"/>
    <property type="match status" value="1"/>
</dbReference>
<protein>
    <submittedName>
        <fullName evidence="3">Protein disulfide isomerase (PDI) protein</fullName>
    </submittedName>
</protein>
<dbReference type="AlphaFoldDB" id="A0A367KRT8"/>
<dbReference type="SUPFAM" id="SSF52833">
    <property type="entry name" value="Thioredoxin-like"/>
    <property type="match status" value="2"/>
</dbReference>
<feature type="non-terminal residue" evidence="3">
    <location>
        <position position="1"/>
    </location>
</feature>
<dbReference type="InterPro" id="IPR052842">
    <property type="entry name" value="ER_Co-chaperone"/>
</dbReference>
<dbReference type="STRING" id="4846.A0A367KRT8"/>
<proteinExistence type="predicted"/>
<dbReference type="InterPro" id="IPR057305">
    <property type="entry name" value="Thioredox_PDIA6_C"/>
</dbReference>
<evidence type="ECO:0000313" key="3">
    <source>
        <dbReference type="EMBL" id="RCI04919.1"/>
    </source>
</evidence>
<dbReference type="OrthoDB" id="427280at2759"/>
<dbReference type="EMBL" id="PJQM01000538">
    <property type="protein sequence ID" value="RCI04919.1"/>
    <property type="molecule type" value="Genomic_DNA"/>
</dbReference>
<evidence type="ECO:0000259" key="2">
    <source>
        <dbReference type="Pfam" id="PF24541"/>
    </source>
</evidence>
<dbReference type="CDD" id="cd02961">
    <property type="entry name" value="PDI_a_family"/>
    <property type="match status" value="1"/>
</dbReference>
<keyword evidence="4" id="KW-1185">Reference proteome</keyword>
<feature type="domain" description="PDIA6-like C-terminal thioredoxin-like" evidence="2">
    <location>
        <begin position="96"/>
        <end position="219"/>
    </location>
</feature>
<name>A0A367KRT8_RHIST</name>
<organism evidence="3 4">
    <name type="scientific">Rhizopus stolonifer</name>
    <name type="common">Rhizopus nigricans</name>
    <dbReference type="NCBI Taxonomy" id="4846"/>
    <lineage>
        <taxon>Eukaryota</taxon>
        <taxon>Fungi</taxon>
        <taxon>Fungi incertae sedis</taxon>
        <taxon>Mucoromycota</taxon>
        <taxon>Mucoromycotina</taxon>
        <taxon>Mucoromycetes</taxon>
        <taxon>Mucorales</taxon>
        <taxon>Mucorineae</taxon>
        <taxon>Rhizopodaceae</taxon>
        <taxon>Rhizopus</taxon>
    </lineage>
</organism>
<dbReference type="Pfam" id="PF24541">
    <property type="entry name" value="Thioredox_PDIA6_C"/>
    <property type="match status" value="1"/>
</dbReference>
<dbReference type="PANTHER" id="PTHR45184:SF1">
    <property type="entry name" value="DNAJ PROTEIN ERDJ3A"/>
    <property type="match status" value="1"/>
</dbReference>
<dbReference type="InterPro" id="IPR013766">
    <property type="entry name" value="Thioredoxin_domain"/>
</dbReference>
<comment type="caution">
    <text evidence="3">The sequence shown here is derived from an EMBL/GenBank/DDBJ whole genome shotgun (WGS) entry which is preliminary data.</text>
</comment>
<keyword evidence="3" id="KW-0413">Isomerase</keyword>
<reference evidence="3 4" key="1">
    <citation type="journal article" date="2018" name="G3 (Bethesda)">
        <title>Phylogenetic and Phylogenomic Definition of Rhizopus Species.</title>
        <authorList>
            <person name="Gryganskyi A.P."/>
            <person name="Golan J."/>
            <person name="Dolatabadi S."/>
            <person name="Mondo S."/>
            <person name="Robb S."/>
            <person name="Idnurm A."/>
            <person name="Muszewska A."/>
            <person name="Steczkiewicz K."/>
            <person name="Masonjones S."/>
            <person name="Liao H.L."/>
            <person name="Gajdeczka M.T."/>
            <person name="Anike F."/>
            <person name="Vuek A."/>
            <person name="Anishchenko I.M."/>
            <person name="Voigt K."/>
            <person name="de Hoog G.S."/>
            <person name="Smith M.E."/>
            <person name="Heitman J."/>
            <person name="Vilgalys R."/>
            <person name="Stajich J.E."/>
        </authorList>
    </citation>
    <scope>NUCLEOTIDE SEQUENCE [LARGE SCALE GENOMIC DNA]</scope>
    <source>
        <strain evidence="3 4">LSU 92-RS-03</strain>
    </source>
</reference>
<dbReference type="GO" id="GO:0016853">
    <property type="term" value="F:isomerase activity"/>
    <property type="evidence" value="ECO:0007669"/>
    <property type="project" value="UniProtKB-KW"/>
</dbReference>